<keyword evidence="9" id="KW-1185">Reference proteome</keyword>
<dbReference type="Pfam" id="PF00355">
    <property type="entry name" value="Rieske"/>
    <property type="match status" value="1"/>
</dbReference>
<dbReference type="PRINTS" id="PR00162">
    <property type="entry name" value="RIESKE"/>
</dbReference>
<evidence type="ECO:0000256" key="2">
    <source>
        <dbReference type="ARBA" id="ARBA00022723"/>
    </source>
</evidence>
<keyword evidence="2" id="KW-0479">Metal-binding</keyword>
<evidence type="ECO:0000259" key="7">
    <source>
        <dbReference type="PROSITE" id="PS51296"/>
    </source>
</evidence>
<dbReference type="EMBL" id="BAAATE010000018">
    <property type="protein sequence ID" value="GAA2676934.1"/>
    <property type="molecule type" value="Genomic_DNA"/>
</dbReference>
<feature type="region of interest" description="Disordered" evidence="6">
    <location>
        <begin position="1"/>
        <end position="20"/>
    </location>
</feature>
<dbReference type="CDD" id="cd03467">
    <property type="entry name" value="Rieske"/>
    <property type="match status" value="1"/>
</dbReference>
<keyword evidence="4" id="KW-0411">Iron-sulfur</keyword>
<feature type="domain" description="Rieske" evidence="7">
    <location>
        <begin position="62"/>
        <end position="154"/>
    </location>
</feature>
<evidence type="ECO:0000313" key="9">
    <source>
        <dbReference type="Proteomes" id="UP001501666"/>
    </source>
</evidence>
<keyword evidence="5" id="KW-1015">Disulfide bond</keyword>
<accession>A0ABP6EUF6</accession>
<feature type="compositionally biased region" description="Basic and acidic residues" evidence="6">
    <location>
        <begin position="7"/>
        <end position="17"/>
    </location>
</feature>
<dbReference type="PROSITE" id="PS51318">
    <property type="entry name" value="TAT"/>
    <property type="match status" value="1"/>
</dbReference>
<gene>
    <name evidence="8" type="ORF">GCM10010412_059300</name>
</gene>
<dbReference type="InterPro" id="IPR036922">
    <property type="entry name" value="Rieske_2Fe-2S_sf"/>
</dbReference>
<dbReference type="InterPro" id="IPR006311">
    <property type="entry name" value="TAT_signal"/>
</dbReference>
<reference evidence="9" key="1">
    <citation type="journal article" date="2019" name="Int. J. Syst. Evol. Microbiol.">
        <title>The Global Catalogue of Microorganisms (GCM) 10K type strain sequencing project: providing services to taxonomists for standard genome sequencing and annotation.</title>
        <authorList>
            <consortium name="The Broad Institute Genomics Platform"/>
            <consortium name="The Broad Institute Genome Sequencing Center for Infectious Disease"/>
            <person name="Wu L."/>
            <person name="Ma J."/>
        </authorList>
    </citation>
    <scope>NUCLEOTIDE SEQUENCE [LARGE SCALE GENOMIC DNA]</scope>
    <source>
        <strain evidence="9">JCM 6835</strain>
    </source>
</reference>
<evidence type="ECO:0000256" key="4">
    <source>
        <dbReference type="ARBA" id="ARBA00023014"/>
    </source>
</evidence>
<dbReference type="Gene3D" id="2.102.10.10">
    <property type="entry name" value="Rieske [2Fe-2S] iron-sulphur domain"/>
    <property type="match status" value="1"/>
</dbReference>
<evidence type="ECO:0000313" key="8">
    <source>
        <dbReference type="EMBL" id="GAA2676934.1"/>
    </source>
</evidence>
<dbReference type="PROSITE" id="PS51296">
    <property type="entry name" value="RIESKE"/>
    <property type="match status" value="1"/>
</dbReference>
<dbReference type="InterPro" id="IPR005805">
    <property type="entry name" value="Rieske_Fe-S_prot_C"/>
</dbReference>
<comment type="caution">
    <text evidence="8">The sequence shown here is derived from an EMBL/GenBank/DDBJ whole genome shotgun (WGS) entry which is preliminary data.</text>
</comment>
<evidence type="ECO:0000256" key="3">
    <source>
        <dbReference type="ARBA" id="ARBA00023004"/>
    </source>
</evidence>
<dbReference type="SUPFAM" id="SSF50022">
    <property type="entry name" value="ISP domain"/>
    <property type="match status" value="1"/>
</dbReference>
<evidence type="ECO:0000256" key="1">
    <source>
        <dbReference type="ARBA" id="ARBA00022714"/>
    </source>
</evidence>
<keyword evidence="1" id="KW-0001">2Fe-2S</keyword>
<dbReference type="Proteomes" id="UP001501666">
    <property type="component" value="Unassembled WGS sequence"/>
</dbReference>
<evidence type="ECO:0000256" key="5">
    <source>
        <dbReference type="ARBA" id="ARBA00023157"/>
    </source>
</evidence>
<keyword evidence="3" id="KW-0408">Iron</keyword>
<evidence type="ECO:0000256" key="6">
    <source>
        <dbReference type="SAM" id="MobiDB-lite"/>
    </source>
</evidence>
<name>A0ABP6EUF6_9ACTN</name>
<protein>
    <recommendedName>
        <fullName evidence="7">Rieske domain-containing protein</fullName>
    </recommendedName>
</protein>
<dbReference type="InterPro" id="IPR017941">
    <property type="entry name" value="Rieske_2Fe-2S"/>
</dbReference>
<sequence>MGVGGSRRGDMAGEERGSGMPAWGRREVLGATGVAVCGAALAGCAGADGSAAAIVPPGIKGKVIAKKADVPVGGGKVINEWKIVITQPTSGVFKAFTANCPHKGCSVGRPEDGVMTCPCHGSEFALDTGKCLKGPAKAPLAEFPLKVEGDGIVIL</sequence>
<proteinExistence type="predicted"/>
<organism evidence="8 9">
    <name type="scientific">Nonomuraea recticatena</name>
    <dbReference type="NCBI Taxonomy" id="46178"/>
    <lineage>
        <taxon>Bacteria</taxon>
        <taxon>Bacillati</taxon>
        <taxon>Actinomycetota</taxon>
        <taxon>Actinomycetes</taxon>
        <taxon>Streptosporangiales</taxon>
        <taxon>Streptosporangiaceae</taxon>
        <taxon>Nonomuraea</taxon>
    </lineage>
</organism>